<evidence type="ECO:0000256" key="1">
    <source>
        <dbReference type="SAM" id="MobiDB-lite"/>
    </source>
</evidence>
<dbReference type="KEGG" id="samy:DB32_003692"/>
<evidence type="ECO:0000313" key="3">
    <source>
        <dbReference type="Proteomes" id="UP000034883"/>
    </source>
</evidence>
<protein>
    <submittedName>
        <fullName evidence="2">Uncharacterized protein</fullName>
    </submittedName>
</protein>
<dbReference type="STRING" id="927083.DB32_003692"/>
<reference evidence="2 3" key="1">
    <citation type="submission" date="2015-03" db="EMBL/GenBank/DDBJ databases">
        <title>Genome assembly of Sandaracinus amylolyticus DSM 53668.</title>
        <authorList>
            <person name="Sharma G."/>
            <person name="Subramanian S."/>
        </authorList>
    </citation>
    <scope>NUCLEOTIDE SEQUENCE [LARGE SCALE GENOMIC DNA]</scope>
    <source>
        <strain evidence="2 3">DSM 53668</strain>
    </source>
</reference>
<proteinExistence type="predicted"/>
<organism evidence="2 3">
    <name type="scientific">Sandaracinus amylolyticus</name>
    <dbReference type="NCBI Taxonomy" id="927083"/>
    <lineage>
        <taxon>Bacteria</taxon>
        <taxon>Pseudomonadati</taxon>
        <taxon>Myxococcota</taxon>
        <taxon>Polyangia</taxon>
        <taxon>Polyangiales</taxon>
        <taxon>Sandaracinaceae</taxon>
        <taxon>Sandaracinus</taxon>
    </lineage>
</organism>
<feature type="region of interest" description="Disordered" evidence="1">
    <location>
        <begin position="128"/>
        <end position="180"/>
    </location>
</feature>
<gene>
    <name evidence="2" type="ORF">DB32_003692</name>
</gene>
<name>A0A0F6W3H6_9BACT</name>
<dbReference type="Proteomes" id="UP000034883">
    <property type="component" value="Chromosome"/>
</dbReference>
<sequence>MSLTQEIEARIEKFVSELNELVRKQALDAVASALGTGGAPVRRGPGRPPKSAAGNGAAAAVAAPSAKARAAKSRKKGEKRTADELAQLEGSLENFVRTNPGQGIEAIGKAIGFATAELARPMKKLVQRGAVRTEGEKRATKYYPGEGGASASASEGGEAAPKRRGRPPGKAGGKKKGKKK</sequence>
<dbReference type="OrthoDB" id="5516238at2"/>
<dbReference type="RefSeq" id="WP_053233706.1">
    <property type="nucleotide sequence ID" value="NZ_CP011125.1"/>
</dbReference>
<feature type="region of interest" description="Disordered" evidence="1">
    <location>
        <begin position="34"/>
        <end position="92"/>
    </location>
</feature>
<feature type="compositionally biased region" description="Basic residues" evidence="1">
    <location>
        <begin position="69"/>
        <end position="78"/>
    </location>
</feature>
<feature type="compositionally biased region" description="Low complexity" evidence="1">
    <location>
        <begin position="149"/>
        <end position="159"/>
    </location>
</feature>
<evidence type="ECO:0000313" key="2">
    <source>
        <dbReference type="EMBL" id="AKF06543.1"/>
    </source>
</evidence>
<dbReference type="EMBL" id="CP011125">
    <property type="protein sequence ID" value="AKF06543.1"/>
    <property type="molecule type" value="Genomic_DNA"/>
</dbReference>
<keyword evidence="3" id="KW-1185">Reference proteome</keyword>
<feature type="compositionally biased region" description="Low complexity" evidence="1">
    <location>
        <begin position="39"/>
        <end position="68"/>
    </location>
</feature>
<accession>A0A0F6W3H6</accession>
<dbReference type="AlphaFoldDB" id="A0A0F6W3H6"/>
<feature type="compositionally biased region" description="Basic residues" evidence="1">
    <location>
        <begin position="162"/>
        <end position="180"/>
    </location>
</feature>